<dbReference type="RefSeq" id="WP_165642166.1">
    <property type="nucleotide sequence ID" value="NZ_JAAITT010000020.1"/>
</dbReference>
<reference evidence="2 3" key="1">
    <citation type="journal article" date="2020" name="Cell Host Microbe">
        <title>Functional and Genomic Variation between Human-Derived Isolates of Lachnospiraceae Reveals Inter- and Intra-Species Diversity.</title>
        <authorList>
            <person name="Sorbara M.T."/>
            <person name="Littmann E.R."/>
            <person name="Fontana E."/>
            <person name="Moody T.U."/>
            <person name="Kohout C.E."/>
            <person name="Gjonbalaj M."/>
            <person name="Eaton V."/>
            <person name="Seok R."/>
            <person name="Leiner I.M."/>
            <person name="Pamer E.G."/>
        </authorList>
    </citation>
    <scope>NUCLEOTIDE SEQUENCE [LARGE SCALE GENOMIC DNA]</scope>
    <source>
        <strain evidence="2 3">MSK.1.17</strain>
    </source>
</reference>
<dbReference type="EMBL" id="JAAITT010000020">
    <property type="protein sequence ID" value="NSJ50000.1"/>
    <property type="molecule type" value="Genomic_DNA"/>
</dbReference>
<dbReference type="InterPro" id="IPR059113">
    <property type="entry name" value="Znf_ribbon"/>
</dbReference>
<proteinExistence type="predicted"/>
<accession>A0ABX2HKM0</accession>
<name>A0ABX2HKM0_9FIRM</name>
<evidence type="ECO:0000313" key="2">
    <source>
        <dbReference type="EMBL" id="NSJ50000.1"/>
    </source>
</evidence>
<evidence type="ECO:0000259" key="1">
    <source>
        <dbReference type="Pfam" id="PF13248"/>
    </source>
</evidence>
<sequence length="44" mass="5126">MADIRIEHGHGIIYECPECGHDVELGQNYCQDCGEPLEWKEDYE</sequence>
<keyword evidence="3" id="KW-1185">Reference proteome</keyword>
<organism evidence="2 3">
    <name type="scientific">Enterocloster aldenensis</name>
    <dbReference type="NCBI Taxonomy" id="358742"/>
    <lineage>
        <taxon>Bacteria</taxon>
        <taxon>Bacillati</taxon>
        <taxon>Bacillota</taxon>
        <taxon>Clostridia</taxon>
        <taxon>Lachnospirales</taxon>
        <taxon>Lachnospiraceae</taxon>
        <taxon>Enterocloster</taxon>
    </lineage>
</organism>
<dbReference type="Pfam" id="PF13248">
    <property type="entry name" value="Zn_ribbon_3"/>
    <property type="match status" value="1"/>
</dbReference>
<protein>
    <submittedName>
        <fullName evidence="2">Zinc-ribbon domain-containing protein</fullName>
    </submittedName>
</protein>
<feature type="domain" description="Putative zinc-ribbon" evidence="1">
    <location>
        <begin position="14"/>
        <end position="37"/>
    </location>
</feature>
<evidence type="ECO:0000313" key="3">
    <source>
        <dbReference type="Proteomes" id="UP000669239"/>
    </source>
</evidence>
<dbReference type="Proteomes" id="UP000669239">
    <property type="component" value="Unassembled WGS sequence"/>
</dbReference>
<gene>
    <name evidence="2" type="ORF">G5B36_15010</name>
</gene>
<comment type="caution">
    <text evidence="2">The sequence shown here is derived from an EMBL/GenBank/DDBJ whole genome shotgun (WGS) entry which is preliminary data.</text>
</comment>